<dbReference type="EMBL" id="HBIW01022981">
    <property type="protein sequence ID" value="CAE0704380.1"/>
    <property type="molecule type" value="Transcribed_RNA"/>
</dbReference>
<reference evidence="2" key="1">
    <citation type="submission" date="2021-01" db="EMBL/GenBank/DDBJ databases">
        <authorList>
            <person name="Corre E."/>
            <person name="Pelletier E."/>
            <person name="Niang G."/>
            <person name="Scheremetjew M."/>
            <person name="Finn R."/>
            <person name="Kale V."/>
            <person name="Holt S."/>
            <person name="Cochrane G."/>
            <person name="Meng A."/>
            <person name="Brown T."/>
            <person name="Cohen L."/>
        </authorList>
    </citation>
    <scope>NUCLEOTIDE SEQUENCE</scope>
    <source>
        <strain evidence="2">CCMP1756</strain>
    </source>
</reference>
<keyword evidence="4" id="KW-1185">Reference proteome</keyword>
<gene>
    <name evidence="2" type="ORF">PCAL00307_LOCUS19828</name>
    <name evidence="3" type="ORF">PECAL_5P25240</name>
</gene>
<dbReference type="GO" id="GO:0045505">
    <property type="term" value="F:dynein intermediate chain binding"/>
    <property type="evidence" value="ECO:0007669"/>
    <property type="project" value="TreeGrafter"/>
</dbReference>
<dbReference type="EMBL" id="CAKKNE010000005">
    <property type="protein sequence ID" value="CAH0378004.1"/>
    <property type="molecule type" value="Genomic_DNA"/>
</dbReference>
<dbReference type="GO" id="GO:0005868">
    <property type="term" value="C:cytoplasmic dynein complex"/>
    <property type="evidence" value="ECO:0007669"/>
    <property type="project" value="TreeGrafter"/>
</dbReference>
<evidence type="ECO:0000256" key="1">
    <source>
        <dbReference type="SAM" id="MobiDB-lite"/>
    </source>
</evidence>
<dbReference type="GO" id="GO:0005737">
    <property type="term" value="C:cytoplasm"/>
    <property type="evidence" value="ECO:0007669"/>
    <property type="project" value="TreeGrafter"/>
</dbReference>
<dbReference type="InterPro" id="IPR038586">
    <property type="entry name" value="Tctex-1-like_sf"/>
</dbReference>
<feature type="compositionally biased region" description="Basic and acidic residues" evidence="1">
    <location>
        <begin position="80"/>
        <end position="106"/>
    </location>
</feature>
<evidence type="ECO:0000313" key="2">
    <source>
        <dbReference type="EMBL" id="CAE0704380.1"/>
    </source>
</evidence>
<sequence length="231" mass="25796">MPKKPKPDRDVVGPPAEGGHAEAKDDEAARKREAKAEKKREAKRLAKEKRAREEAERAAAPARPDRPAPARPAPTQPAEPEPKAPDTTEESKSERKKEAKAQRQRADAPPLPPKDKDGVVGGDTVFFEQIQPNVAYLIENVARKHLEGRAYDVKYHARWTDGITQDVLDQCRALSPNFKWMISCLIVQKKDRTAIFSESVAYYDQQMDGYAAYEYSGSKCLCVVHVFSAAI</sequence>
<proteinExistence type="predicted"/>
<organism evidence="2">
    <name type="scientific">Pelagomonas calceolata</name>
    <dbReference type="NCBI Taxonomy" id="35677"/>
    <lineage>
        <taxon>Eukaryota</taxon>
        <taxon>Sar</taxon>
        <taxon>Stramenopiles</taxon>
        <taxon>Ochrophyta</taxon>
        <taxon>Pelagophyceae</taxon>
        <taxon>Pelagomonadales</taxon>
        <taxon>Pelagomonadaceae</taxon>
        <taxon>Pelagomonas</taxon>
    </lineage>
</organism>
<dbReference type="Pfam" id="PF03645">
    <property type="entry name" value="Tctex-1"/>
    <property type="match status" value="1"/>
</dbReference>
<dbReference type="OrthoDB" id="10059120at2759"/>
<feature type="compositionally biased region" description="Pro residues" evidence="1">
    <location>
        <begin position="69"/>
        <end position="79"/>
    </location>
</feature>
<evidence type="ECO:0008006" key="5">
    <source>
        <dbReference type="Google" id="ProtNLM"/>
    </source>
</evidence>
<dbReference type="InterPro" id="IPR005334">
    <property type="entry name" value="Tctex-1-like"/>
</dbReference>
<dbReference type="PANTHER" id="PTHR21255">
    <property type="entry name" value="T-COMPLEX-ASSOCIATED-TESTIS-EXPRESSED 1/ DYNEIN LIGHT CHAIN"/>
    <property type="match status" value="1"/>
</dbReference>
<evidence type="ECO:0000313" key="4">
    <source>
        <dbReference type="Proteomes" id="UP000789595"/>
    </source>
</evidence>
<reference evidence="3" key="2">
    <citation type="submission" date="2021-11" db="EMBL/GenBank/DDBJ databases">
        <authorList>
            <consortium name="Genoscope - CEA"/>
            <person name="William W."/>
        </authorList>
    </citation>
    <scope>NUCLEOTIDE SEQUENCE</scope>
</reference>
<feature type="compositionally biased region" description="Basic and acidic residues" evidence="1">
    <location>
        <begin position="19"/>
        <end position="68"/>
    </location>
</feature>
<feature type="compositionally biased region" description="Basic and acidic residues" evidence="1">
    <location>
        <begin position="1"/>
        <end position="11"/>
    </location>
</feature>
<protein>
    <recommendedName>
        <fullName evidence="5">Dynein light chain</fullName>
    </recommendedName>
</protein>
<name>A0A7S4A5L7_9STRA</name>
<accession>A0A7S4A5L7</accession>
<dbReference type="GO" id="GO:0007018">
    <property type="term" value="P:microtubule-based movement"/>
    <property type="evidence" value="ECO:0007669"/>
    <property type="project" value="TreeGrafter"/>
</dbReference>
<dbReference type="Proteomes" id="UP000789595">
    <property type="component" value="Unassembled WGS sequence"/>
</dbReference>
<dbReference type="Gene3D" id="3.30.1140.40">
    <property type="entry name" value="Tctex-1"/>
    <property type="match status" value="1"/>
</dbReference>
<feature type="region of interest" description="Disordered" evidence="1">
    <location>
        <begin position="1"/>
        <end position="120"/>
    </location>
</feature>
<evidence type="ECO:0000313" key="3">
    <source>
        <dbReference type="EMBL" id="CAH0378004.1"/>
    </source>
</evidence>
<dbReference type="AlphaFoldDB" id="A0A7S4A5L7"/>